<dbReference type="EMBL" id="MHRQ01000015">
    <property type="protein sequence ID" value="OHA26867.1"/>
    <property type="molecule type" value="Genomic_DNA"/>
</dbReference>
<dbReference type="PANTHER" id="PTHR43390:SF1">
    <property type="entry name" value="CHLOROPLAST PROCESSING PEPTIDASE"/>
    <property type="match status" value="1"/>
</dbReference>
<keyword evidence="7" id="KW-1133">Transmembrane helix</keyword>
<feature type="domain" description="Peptidase S26" evidence="9">
    <location>
        <begin position="23"/>
        <end position="175"/>
    </location>
</feature>
<accession>A0A1G2MSI8</accession>
<protein>
    <recommendedName>
        <fullName evidence="3 7">Signal peptidase I</fullName>
        <ecNumber evidence="3 7">3.4.21.89</ecNumber>
    </recommendedName>
</protein>
<dbReference type="EC" id="3.4.21.89" evidence="3 7"/>
<proteinExistence type="inferred from homology"/>
<evidence type="ECO:0000256" key="6">
    <source>
        <dbReference type="PIRSR" id="PIRSR600223-1"/>
    </source>
</evidence>
<dbReference type="NCBIfam" id="TIGR02227">
    <property type="entry name" value="sigpep_I_bact"/>
    <property type="match status" value="1"/>
</dbReference>
<evidence type="ECO:0000259" key="9">
    <source>
        <dbReference type="Pfam" id="PF10502"/>
    </source>
</evidence>
<keyword evidence="4 7" id="KW-0645">Protease</keyword>
<dbReference type="PROSITE" id="PS00761">
    <property type="entry name" value="SPASE_I_3"/>
    <property type="match status" value="1"/>
</dbReference>
<evidence type="ECO:0000256" key="7">
    <source>
        <dbReference type="RuleBase" id="RU003993"/>
    </source>
</evidence>
<dbReference type="GO" id="GO:0006465">
    <property type="term" value="P:signal peptide processing"/>
    <property type="evidence" value="ECO:0007669"/>
    <property type="project" value="InterPro"/>
</dbReference>
<dbReference type="InterPro" id="IPR000223">
    <property type="entry name" value="Pept_S26A_signal_pept_1"/>
</dbReference>
<evidence type="ECO:0000256" key="8">
    <source>
        <dbReference type="RuleBase" id="RU362042"/>
    </source>
</evidence>
<evidence type="ECO:0000256" key="1">
    <source>
        <dbReference type="ARBA" id="ARBA00000677"/>
    </source>
</evidence>
<evidence type="ECO:0000256" key="3">
    <source>
        <dbReference type="ARBA" id="ARBA00013208"/>
    </source>
</evidence>
<dbReference type="InterPro" id="IPR019758">
    <property type="entry name" value="Pept_S26A_signal_pept_1_CS"/>
</dbReference>
<dbReference type="InterPro" id="IPR019756">
    <property type="entry name" value="Pept_S26A_signal_pept_1_Ser-AS"/>
</dbReference>
<dbReference type="PANTHER" id="PTHR43390">
    <property type="entry name" value="SIGNAL PEPTIDASE I"/>
    <property type="match status" value="1"/>
</dbReference>
<feature type="active site" evidence="6">
    <location>
        <position position="52"/>
    </location>
</feature>
<keyword evidence="7" id="KW-0472">Membrane</keyword>
<dbReference type="PRINTS" id="PR00727">
    <property type="entry name" value="LEADERPTASE"/>
</dbReference>
<comment type="subcellular location">
    <subcellularLocation>
        <location evidence="8">Membrane</location>
        <topology evidence="8">Single-pass type II membrane protein</topology>
    </subcellularLocation>
</comment>
<dbReference type="GO" id="GO:0009003">
    <property type="term" value="F:signal peptidase activity"/>
    <property type="evidence" value="ECO:0007669"/>
    <property type="project" value="UniProtKB-EC"/>
</dbReference>
<evidence type="ECO:0000256" key="2">
    <source>
        <dbReference type="ARBA" id="ARBA00009370"/>
    </source>
</evidence>
<name>A0A1G2MSI8_9BACT</name>
<dbReference type="Proteomes" id="UP000177565">
    <property type="component" value="Unassembled WGS sequence"/>
</dbReference>
<dbReference type="SUPFAM" id="SSF51306">
    <property type="entry name" value="LexA/Signal peptidase"/>
    <property type="match status" value="1"/>
</dbReference>
<evidence type="ECO:0000313" key="11">
    <source>
        <dbReference type="Proteomes" id="UP000177565"/>
    </source>
</evidence>
<dbReference type="GO" id="GO:0004252">
    <property type="term" value="F:serine-type endopeptidase activity"/>
    <property type="evidence" value="ECO:0007669"/>
    <property type="project" value="InterPro"/>
</dbReference>
<comment type="similarity">
    <text evidence="2 8">Belongs to the peptidase S26 family.</text>
</comment>
<dbReference type="Pfam" id="PF10502">
    <property type="entry name" value="Peptidase_S26"/>
    <property type="match status" value="1"/>
</dbReference>
<dbReference type="InterPro" id="IPR019533">
    <property type="entry name" value="Peptidase_S26"/>
</dbReference>
<sequence length="193" mass="21854">MEPQEIPETKDGKTPQKKNSFWDTVRFVLISLVLVLGFRYFVAQPFIVSGDSMVPTFNNGEYLIVDELSYRFEKPSRGDVIIMRYPLDPNKFFIKRIIGLPGETLNLEGEKIIVTTTEGASIVLDEPYVQNQRSDSITVTLSDTQYYVLGDNRGASSDSRRWGPLPAANIIGRPLLRLIPLSRMAWIPGQQDE</sequence>
<dbReference type="CDD" id="cd06530">
    <property type="entry name" value="S26_SPase_I"/>
    <property type="match status" value="1"/>
</dbReference>
<evidence type="ECO:0000256" key="4">
    <source>
        <dbReference type="ARBA" id="ARBA00022670"/>
    </source>
</evidence>
<gene>
    <name evidence="10" type="ORF">A3C06_02385</name>
</gene>
<feature type="active site" evidence="6">
    <location>
        <position position="95"/>
    </location>
</feature>
<dbReference type="GO" id="GO:0016020">
    <property type="term" value="C:membrane"/>
    <property type="evidence" value="ECO:0007669"/>
    <property type="project" value="UniProtKB-SubCell"/>
</dbReference>
<feature type="transmembrane region" description="Helical" evidence="7">
    <location>
        <begin position="21"/>
        <end position="42"/>
    </location>
</feature>
<dbReference type="STRING" id="1802312.A3C06_02385"/>
<dbReference type="PROSITE" id="PS00760">
    <property type="entry name" value="SPASE_I_2"/>
    <property type="match status" value="1"/>
</dbReference>
<keyword evidence="5 7" id="KW-0378">Hydrolase</keyword>
<reference evidence="10 11" key="1">
    <citation type="journal article" date="2016" name="Nat. Commun.">
        <title>Thousands of microbial genomes shed light on interconnected biogeochemical processes in an aquifer system.</title>
        <authorList>
            <person name="Anantharaman K."/>
            <person name="Brown C.T."/>
            <person name="Hug L.A."/>
            <person name="Sharon I."/>
            <person name="Castelle C.J."/>
            <person name="Probst A.J."/>
            <person name="Thomas B.C."/>
            <person name="Singh A."/>
            <person name="Wilkins M.J."/>
            <person name="Karaoz U."/>
            <person name="Brodie E.L."/>
            <person name="Williams K.H."/>
            <person name="Hubbard S.S."/>
            <person name="Banfield J.F."/>
        </authorList>
    </citation>
    <scope>NUCLEOTIDE SEQUENCE [LARGE SCALE GENOMIC DNA]</scope>
</reference>
<keyword evidence="7" id="KW-0812">Transmembrane</keyword>
<dbReference type="Gene3D" id="2.10.109.10">
    <property type="entry name" value="Umud Fragment, subunit A"/>
    <property type="match status" value="1"/>
</dbReference>
<evidence type="ECO:0000256" key="5">
    <source>
        <dbReference type="ARBA" id="ARBA00022801"/>
    </source>
</evidence>
<dbReference type="InterPro" id="IPR019757">
    <property type="entry name" value="Pept_S26A_signal_pept_1_Lys-AS"/>
</dbReference>
<dbReference type="PROSITE" id="PS00501">
    <property type="entry name" value="SPASE_I_1"/>
    <property type="match status" value="1"/>
</dbReference>
<dbReference type="AlphaFoldDB" id="A0A1G2MSI8"/>
<comment type="caution">
    <text evidence="10">The sequence shown here is derived from an EMBL/GenBank/DDBJ whole genome shotgun (WGS) entry which is preliminary data.</text>
</comment>
<organism evidence="10 11">
    <name type="scientific">Candidatus Taylorbacteria bacterium RIFCSPHIGHO2_02_FULL_46_13</name>
    <dbReference type="NCBI Taxonomy" id="1802312"/>
    <lineage>
        <taxon>Bacteria</taxon>
        <taxon>Candidatus Tayloriibacteriota</taxon>
    </lineage>
</organism>
<evidence type="ECO:0000313" key="10">
    <source>
        <dbReference type="EMBL" id="OHA26867.1"/>
    </source>
</evidence>
<dbReference type="InterPro" id="IPR036286">
    <property type="entry name" value="LexA/Signal_pep-like_sf"/>
</dbReference>
<comment type="catalytic activity">
    <reaction evidence="1 7">
        <text>Cleavage of hydrophobic, N-terminal signal or leader sequences from secreted and periplasmic proteins.</text>
        <dbReference type="EC" id="3.4.21.89"/>
    </reaction>
</comment>